<accession>A0A940X173</accession>
<dbReference type="AlphaFoldDB" id="A0A940X173"/>
<comment type="caution">
    <text evidence="3">The sequence shown here is derived from an EMBL/GenBank/DDBJ whole genome shotgun (WGS) entry which is preliminary data.</text>
</comment>
<feature type="compositionally biased region" description="Basic and acidic residues" evidence="1">
    <location>
        <begin position="89"/>
        <end position="101"/>
    </location>
</feature>
<evidence type="ECO:0000256" key="2">
    <source>
        <dbReference type="SAM" id="Phobius"/>
    </source>
</evidence>
<evidence type="ECO:0000256" key="1">
    <source>
        <dbReference type="SAM" id="MobiDB-lite"/>
    </source>
</evidence>
<keyword evidence="2" id="KW-1133">Transmembrane helix</keyword>
<dbReference type="EMBL" id="JAGKTC010000001">
    <property type="protein sequence ID" value="MBP3983930.1"/>
    <property type="molecule type" value="Genomic_DNA"/>
</dbReference>
<reference evidence="3" key="1">
    <citation type="journal article" date="2016" name="Int. J. Syst. Evol. Microbiol.">
        <title>Pseudoxanthomonas helianthi sp. nov., isolated from roots of Jerusalem artichoke (Helianthus tuberosus).</title>
        <authorList>
            <person name="Kittiwongwattana C."/>
            <person name="Thawai C."/>
        </authorList>
    </citation>
    <scope>NUCLEOTIDE SEQUENCE</scope>
    <source>
        <strain evidence="3">110414</strain>
    </source>
</reference>
<evidence type="ECO:0000313" key="4">
    <source>
        <dbReference type="Proteomes" id="UP000673447"/>
    </source>
</evidence>
<dbReference type="RefSeq" id="WP_210535740.1">
    <property type="nucleotide sequence ID" value="NZ_JAGKTC010000001.1"/>
</dbReference>
<feature type="region of interest" description="Disordered" evidence="1">
    <location>
        <begin position="80"/>
        <end position="118"/>
    </location>
</feature>
<evidence type="ECO:0000313" key="3">
    <source>
        <dbReference type="EMBL" id="MBP3983930.1"/>
    </source>
</evidence>
<keyword evidence="2" id="KW-0472">Membrane</keyword>
<protein>
    <recommendedName>
        <fullName evidence="5">DUF3618 domain-containing protein</fullName>
    </recommendedName>
</protein>
<proteinExistence type="predicted"/>
<sequence>MSKLGELSERALDLVEQAGGKLKLGGDAAGKLLQTGAALGVVRTGAKAATGFVRRNPVVAVAAGVGVGLLAFAAYRRRKRAQMEGSTEGPHRRIDPRRVEGPGKSTRRRKAEVVDADV</sequence>
<evidence type="ECO:0008006" key="5">
    <source>
        <dbReference type="Google" id="ProtNLM"/>
    </source>
</evidence>
<organism evidence="3 4">
    <name type="scientific">Pseudoxanthomonas helianthi</name>
    <dbReference type="NCBI Taxonomy" id="1453541"/>
    <lineage>
        <taxon>Bacteria</taxon>
        <taxon>Pseudomonadati</taxon>
        <taxon>Pseudomonadota</taxon>
        <taxon>Gammaproteobacteria</taxon>
        <taxon>Lysobacterales</taxon>
        <taxon>Lysobacteraceae</taxon>
        <taxon>Pseudoxanthomonas</taxon>
    </lineage>
</organism>
<keyword evidence="4" id="KW-1185">Reference proteome</keyword>
<reference evidence="3" key="2">
    <citation type="submission" date="2021-03" db="EMBL/GenBank/DDBJ databases">
        <authorList>
            <person name="Cao W."/>
        </authorList>
    </citation>
    <scope>NUCLEOTIDE SEQUENCE</scope>
    <source>
        <strain evidence="3">110414</strain>
    </source>
</reference>
<keyword evidence="2" id="KW-0812">Transmembrane</keyword>
<gene>
    <name evidence="3" type="ORF">J5837_05760</name>
</gene>
<dbReference type="Proteomes" id="UP000673447">
    <property type="component" value="Unassembled WGS sequence"/>
</dbReference>
<feature type="transmembrane region" description="Helical" evidence="2">
    <location>
        <begin position="57"/>
        <end position="75"/>
    </location>
</feature>
<name>A0A940X173_9GAMM</name>